<organism evidence="1 2">
    <name type="scientific">Aquatica leii</name>
    <dbReference type="NCBI Taxonomy" id="1421715"/>
    <lineage>
        <taxon>Eukaryota</taxon>
        <taxon>Metazoa</taxon>
        <taxon>Ecdysozoa</taxon>
        <taxon>Arthropoda</taxon>
        <taxon>Hexapoda</taxon>
        <taxon>Insecta</taxon>
        <taxon>Pterygota</taxon>
        <taxon>Neoptera</taxon>
        <taxon>Endopterygota</taxon>
        <taxon>Coleoptera</taxon>
        <taxon>Polyphaga</taxon>
        <taxon>Elateriformia</taxon>
        <taxon>Elateroidea</taxon>
        <taxon>Lampyridae</taxon>
        <taxon>Luciolinae</taxon>
        <taxon>Aquatica</taxon>
    </lineage>
</organism>
<evidence type="ECO:0008006" key="3">
    <source>
        <dbReference type="Google" id="ProtNLM"/>
    </source>
</evidence>
<sequence>MSLTVQQMFSVIKLLCLTAHNIAKRTTWKIGTWNVRSISDKEKELVEEFEKTDLDILGITETKKKGTGELELQTREGVGCIIKKEKAKYIIKWTSITARILHIEMDIEKHNKTSILVVYGPDENATAKVKDEFWNQLTEIID</sequence>
<reference evidence="2" key="1">
    <citation type="submission" date="2023-01" db="EMBL/GenBank/DDBJ databases">
        <title>Key to firefly adult light organ development and bioluminescence: homeobox transcription factors regulate luciferase expression and transportation to peroxisome.</title>
        <authorList>
            <person name="Fu X."/>
        </authorList>
    </citation>
    <scope>NUCLEOTIDE SEQUENCE [LARGE SCALE GENOMIC DNA]</scope>
</reference>
<evidence type="ECO:0000313" key="1">
    <source>
        <dbReference type="EMBL" id="KAK4887038.1"/>
    </source>
</evidence>
<dbReference type="EMBL" id="JARPUR010000001">
    <property type="protein sequence ID" value="KAK4887038.1"/>
    <property type="molecule type" value="Genomic_DNA"/>
</dbReference>
<accession>A0AAN7SRJ6</accession>
<keyword evidence="2" id="KW-1185">Reference proteome</keyword>
<dbReference type="Gene3D" id="3.60.10.10">
    <property type="entry name" value="Endonuclease/exonuclease/phosphatase"/>
    <property type="match status" value="1"/>
</dbReference>
<name>A0AAN7SRJ6_9COLE</name>
<dbReference type="InterPro" id="IPR036691">
    <property type="entry name" value="Endo/exonu/phosph_ase_sf"/>
</dbReference>
<comment type="caution">
    <text evidence="1">The sequence shown here is derived from an EMBL/GenBank/DDBJ whole genome shotgun (WGS) entry which is preliminary data.</text>
</comment>
<proteinExistence type="predicted"/>
<dbReference type="AlphaFoldDB" id="A0AAN7SRJ6"/>
<protein>
    <recommendedName>
        <fullName evidence="3">Craniofacial development protein 2-like</fullName>
    </recommendedName>
</protein>
<dbReference type="SUPFAM" id="SSF56219">
    <property type="entry name" value="DNase I-like"/>
    <property type="match status" value="1"/>
</dbReference>
<gene>
    <name evidence="1" type="ORF">RN001_003309</name>
</gene>
<evidence type="ECO:0000313" key="2">
    <source>
        <dbReference type="Proteomes" id="UP001353858"/>
    </source>
</evidence>
<dbReference type="Proteomes" id="UP001353858">
    <property type="component" value="Unassembled WGS sequence"/>
</dbReference>